<dbReference type="AlphaFoldDB" id="A0A7M1R3Q1"/>
<proteinExistence type="predicted"/>
<name>A0A7M1R3Q1_9ACTO</name>
<reference evidence="1 2" key="1">
    <citation type="submission" date="2020-10" db="EMBL/GenBank/DDBJ databases">
        <title>Trueperella pecoris sp. nov. isolated from bovine and porcine specimens.</title>
        <authorList>
            <person name="Schoenecker L."/>
            <person name="Schnydrig P."/>
            <person name="Brodard I."/>
            <person name="Thomann A."/>
            <person name="Hemphill A."/>
            <person name="Rodriguez-Campos S."/>
            <person name="Perreten V."/>
            <person name="Jores J."/>
            <person name="Kittl S."/>
        </authorList>
    </citation>
    <scope>NUCLEOTIDE SEQUENCE [LARGE SCALE GENOMIC DNA]</scope>
    <source>
        <strain evidence="1 2">19OD0592</strain>
    </source>
</reference>
<gene>
    <name evidence="1" type="ORF">INS90_07005</name>
</gene>
<evidence type="ECO:0008006" key="3">
    <source>
        <dbReference type="Google" id="ProtNLM"/>
    </source>
</evidence>
<organism evidence="1 2">
    <name type="scientific">Trueperella pecoris</name>
    <dbReference type="NCBI Taxonomy" id="2733571"/>
    <lineage>
        <taxon>Bacteria</taxon>
        <taxon>Bacillati</taxon>
        <taxon>Actinomycetota</taxon>
        <taxon>Actinomycetes</taxon>
        <taxon>Actinomycetales</taxon>
        <taxon>Actinomycetaceae</taxon>
        <taxon>Trueperella</taxon>
    </lineage>
</organism>
<dbReference type="InterPro" id="IPR043502">
    <property type="entry name" value="DNA/RNA_pol_sf"/>
</dbReference>
<evidence type="ECO:0000313" key="2">
    <source>
        <dbReference type="Proteomes" id="UP000594961"/>
    </source>
</evidence>
<dbReference type="EMBL" id="CP063212">
    <property type="protein sequence ID" value="QOR48771.1"/>
    <property type="molecule type" value="Genomic_DNA"/>
</dbReference>
<accession>A0A7M1R3Q1</accession>
<protein>
    <recommendedName>
        <fullName evidence="3">DNA polymerase</fullName>
    </recommendedName>
</protein>
<dbReference type="SUPFAM" id="SSF56672">
    <property type="entry name" value="DNA/RNA polymerases"/>
    <property type="match status" value="1"/>
</dbReference>
<evidence type="ECO:0000313" key="1">
    <source>
        <dbReference type="EMBL" id="QOR48771.1"/>
    </source>
</evidence>
<dbReference type="Proteomes" id="UP000594961">
    <property type="component" value="Chromosome"/>
</dbReference>
<sequence>MLGGCRGRARENQWGNPSINYWGVGANKKWQVLETYGGKLVENIVQAIARDLLTYALHTLDDAGHKIVMHVHDEAVIDEPYDSGASVESVCTLMATPPAWA</sequence>